<dbReference type="GO" id="GO:0035438">
    <property type="term" value="F:cyclic-di-GMP binding"/>
    <property type="evidence" value="ECO:0007669"/>
    <property type="project" value="InterPro"/>
</dbReference>
<gene>
    <name evidence="3" type="ORF">SAMN05216249_11558</name>
</gene>
<sequence>MIGSLNAGDKVDISYTEEGQIGKELNIDTKHFYKSKIYETDDNGVILTMPIEEGRLVPLPVSLKYNVIFYTDKGLYKSTGLIERRYKEGRVYVFYMTLLDKLVRYQRRQYFRVECILDFRYLKLDETKDFKSETLEGILFDFENNYQLVEKKNGLIVDISAGGVRAIVKEEYEKGSYYMISFELVENSTSKNYELPIRIVSCEPARKTDDNSFEVRAEFAYITEKIREELIKFIFAKERRTLKSGKGK</sequence>
<organism evidence="3 4">
    <name type="scientific">Acetitomaculum ruminis DSM 5522</name>
    <dbReference type="NCBI Taxonomy" id="1120918"/>
    <lineage>
        <taxon>Bacteria</taxon>
        <taxon>Bacillati</taxon>
        <taxon>Bacillota</taxon>
        <taxon>Clostridia</taxon>
        <taxon>Lachnospirales</taxon>
        <taxon>Lachnospiraceae</taxon>
        <taxon>Acetitomaculum</taxon>
    </lineage>
</organism>
<name>A0A1I0ZJK7_9FIRM</name>
<dbReference type="Proteomes" id="UP000198838">
    <property type="component" value="Unassembled WGS sequence"/>
</dbReference>
<feature type="domain" description="PilZ" evidence="1">
    <location>
        <begin position="106"/>
        <end position="236"/>
    </location>
</feature>
<dbReference type="EMBL" id="FOJY01000015">
    <property type="protein sequence ID" value="SFB25296.1"/>
    <property type="molecule type" value="Genomic_DNA"/>
</dbReference>
<accession>A0A1I0ZJK7</accession>
<proteinExistence type="predicted"/>
<reference evidence="3 4" key="1">
    <citation type="submission" date="2016-10" db="EMBL/GenBank/DDBJ databases">
        <authorList>
            <person name="de Groot N.N."/>
        </authorList>
    </citation>
    <scope>NUCLEOTIDE SEQUENCE [LARGE SCALE GENOMIC DNA]</scope>
    <source>
        <strain evidence="3 4">DSM 5522</strain>
    </source>
</reference>
<feature type="domain" description="Type III secretion system flagellar brake protein YcgR PilZN" evidence="2">
    <location>
        <begin position="8"/>
        <end position="93"/>
    </location>
</feature>
<dbReference type="InterPro" id="IPR009875">
    <property type="entry name" value="PilZ_domain"/>
</dbReference>
<dbReference type="OrthoDB" id="9783080at2"/>
<evidence type="ECO:0000259" key="1">
    <source>
        <dbReference type="Pfam" id="PF07238"/>
    </source>
</evidence>
<evidence type="ECO:0000313" key="4">
    <source>
        <dbReference type="Proteomes" id="UP000198838"/>
    </source>
</evidence>
<keyword evidence="3" id="KW-0969">Cilium</keyword>
<dbReference type="STRING" id="1120918.SAMN05216249_11558"/>
<dbReference type="InterPro" id="IPR009926">
    <property type="entry name" value="T3SS_YcgR_PilZN"/>
</dbReference>
<evidence type="ECO:0000259" key="2">
    <source>
        <dbReference type="Pfam" id="PF12945"/>
    </source>
</evidence>
<evidence type="ECO:0000313" key="3">
    <source>
        <dbReference type="EMBL" id="SFB25296.1"/>
    </source>
</evidence>
<dbReference type="AlphaFoldDB" id="A0A1I0ZJK7"/>
<keyword evidence="4" id="KW-1185">Reference proteome</keyword>
<dbReference type="RefSeq" id="WP_092873365.1">
    <property type="nucleotide sequence ID" value="NZ_FOJY01000015.1"/>
</dbReference>
<protein>
    <submittedName>
        <fullName evidence="3">C-di-GMP-binding flagellar brake protein YcgR, contains PilZNR and PilZ domains</fullName>
    </submittedName>
</protein>
<keyword evidence="3" id="KW-0966">Cell projection</keyword>
<dbReference type="Gene3D" id="2.40.10.220">
    <property type="entry name" value="predicted glycosyltransferase like domains"/>
    <property type="match status" value="1"/>
</dbReference>
<dbReference type="Pfam" id="PF12945">
    <property type="entry name" value="PilZNR"/>
    <property type="match status" value="1"/>
</dbReference>
<keyword evidence="3" id="KW-0282">Flagellum</keyword>
<dbReference type="Pfam" id="PF07238">
    <property type="entry name" value="PilZ"/>
    <property type="match status" value="1"/>
</dbReference>